<reference evidence="2 3" key="1">
    <citation type="submission" date="2016-10" db="EMBL/GenBank/DDBJ databases">
        <authorList>
            <person name="de Groot N.N."/>
        </authorList>
    </citation>
    <scope>NUCLEOTIDE SEQUENCE [LARGE SCALE GENOMIC DNA]</scope>
    <source>
        <strain evidence="2 3">DSM 21001</strain>
    </source>
</reference>
<feature type="transmembrane region" description="Helical" evidence="1">
    <location>
        <begin position="15"/>
        <end position="35"/>
    </location>
</feature>
<dbReference type="Proteomes" id="UP000199024">
    <property type="component" value="Unassembled WGS sequence"/>
</dbReference>
<gene>
    <name evidence="2" type="ORF">SAMN05421771_0959</name>
</gene>
<organism evidence="2 3">
    <name type="scientific">Granulicella pectinivorans</name>
    <dbReference type="NCBI Taxonomy" id="474950"/>
    <lineage>
        <taxon>Bacteria</taxon>
        <taxon>Pseudomonadati</taxon>
        <taxon>Acidobacteriota</taxon>
        <taxon>Terriglobia</taxon>
        <taxon>Terriglobales</taxon>
        <taxon>Acidobacteriaceae</taxon>
        <taxon>Granulicella</taxon>
    </lineage>
</organism>
<keyword evidence="3" id="KW-1185">Reference proteome</keyword>
<dbReference type="RefSeq" id="WP_089837094.1">
    <property type="nucleotide sequence ID" value="NZ_FOZL01000001.1"/>
</dbReference>
<evidence type="ECO:0008006" key="4">
    <source>
        <dbReference type="Google" id="ProtNLM"/>
    </source>
</evidence>
<dbReference type="AlphaFoldDB" id="A0A1I6LN25"/>
<keyword evidence="1" id="KW-0812">Transmembrane</keyword>
<dbReference type="Pfam" id="PF14014">
    <property type="entry name" value="DUF4230"/>
    <property type="match status" value="1"/>
</dbReference>
<dbReference type="InterPro" id="IPR025324">
    <property type="entry name" value="DUF4230"/>
</dbReference>
<dbReference type="EMBL" id="FOZL01000001">
    <property type="protein sequence ID" value="SFS04680.1"/>
    <property type="molecule type" value="Genomic_DNA"/>
</dbReference>
<sequence length="220" mass="23936">MTTQYNYDRDRGSSGTFIAFLLALVLGAVALAVFLRNATTGPLGRIATLITGRATTYDTSVPTIVEKVQRLSRLESVVYSLDTVVEGNKSSPMFPDLLTGDRLLLVVHGQSIAGIDLSKLKPEDVKITESPSGRSIKMTLPPSEMFVTTIDNQHTRVYARSTGLLVPVDQNLESETRAKAQDQLQKAALSDGILDTARKNARATVTTLLYSFGFNQVDVE</sequence>
<keyword evidence="1" id="KW-0472">Membrane</keyword>
<evidence type="ECO:0000313" key="3">
    <source>
        <dbReference type="Proteomes" id="UP000199024"/>
    </source>
</evidence>
<protein>
    <recommendedName>
        <fullName evidence="4">DUF4230 domain-containing protein</fullName>
    </recommendedName>
</protein>
<dbReference type="OrthoDB" id="154626at2"/>
<dbReference type="STRING" id="474950.SAMN05421771_0959"/>
<keyword evidence="1" id="KW-1133">Transmembrane helix</keyword>
<name>A0A1I6LN25_9BACT</name>
<proteinExistence type="predicted"/>
<accession>A0A1I6LN25</accession>
<evidence type="ECO:0000256" key="1">
    <source>
        <dbReference type="SAM" id="Phobius"/>
    </source>
</evidence>
<evidence type="ECO:0000313" key="2">
    <source>
        <dbReference type="EMBL" id="SFS04680.1"/>
    </source>
</evidence>